<evidence type="ECO:0000259" key="1">
    <source>
        <dbReference type="Pfam" id="PF13302"/>
    </source>
</evidence>
<organism evidence="2 3">
    <name type="scientific">Candidatus Clostridium radicumherbarum</name>
    <dbReference type="NCBI Taxonomy" id="3381662"/>
    <lineage>
        <taxon>Bacteria</taxon>
        <taxon>Bacillati</taxon>
        <taxon>Bacillota</taxon>
        <taxon>Clostridia</taxon>
        <taxon>Eubacteriales</taxon>
        <taxon>Clostridiaceae</taxon>
        <taxon>Clostridium</taxon>
    </lineage>
</organism>
<dbReference type="InterPro" id="IPR016181">
    <property type="entry name" value="Acyl_CoA_acyltransferase"/>
</dbReference>
<accession>A0ABW8TXW3</accession>
<sequence>MFEFLDFDYLSDGEIDLVIEEKAETDEPKGYLPAYKYEIRLHNGKDRIGRIDIRIGHNRNTYYGGNIGYEIEEMYRGHHYASKSCRLVKQVAVAHEMDKVIITNNPNNIQSRKTCENIGANLLEIVDLPEDNEMYQLGDRQKCRYEWIL</sequence>
<dbReference type="SUPFAM" id="SSF55729">
    <property type="entry name" value="Acyl-CoA N-acyltransferases (Nat)"/>
    <property type="match status" value="1"/>
</dbReference>
<dbReference type="Pfam" id="PF13302">
    <property type="entry name" value="Acetyltransf_3"/>
    <property type="match status" value="1"/>
</dbReference>
<evidence type="ECO:0000313" key="3">
    <source>
        <dbReference type="Proteomes" id="UP001623661"/>
    </source>
</evidence>
<gene>
    <name evidence="2" type="ORF">ACJDUH_18590</name>
</gene>
<proteinExistence type="predicted"/>
<evidence type="ECO:0000313" key="2">
    <source>
        <dbReference type="EMBL" id="MFL0270091.1"/>
    </source>
</evidence>
<feature type="domain" description="N-acetyltransferase" evidence="1">
    <location>
        <begin position="30"/>
        <end position="120"/>
    </location>
</feature>
<dbReference type="PANTHER" id="PTHR39173">
    <property type="entry name" value="ACETYLTRANSFERASE"/>
    <property type="match status" value="1"/>
</dbReference>
<keyword evidence="3" id="KW-1185">Reference proteome</keyword>
<comment type="caution">
    <text evidence="2">The sequence shown here is derived from an EMBL/GenBank/DDBJ whole genome shotgun (WGS) entry which is preliminary data.</text>
</comment>
<dbReference type="RefSeq" id="WP_406766723.1">
    <property type="nucleotide sequence ID" value="NZ_JBJHZY010000006.1"/>
</dbReference>
<dbReference type="Gene3D" id="3.40.630.30">
    <property type="match status" value="1"/>
</dbReference>
<dbReference type="InterPro" id="IPR000182">
    <property type="entry name" value="GNAT_dom"/>
</dbReference>
<dbReference type="Proteomes" id="UP001623661">
    <property type="component" value="Unassembled WGS sequence"/>
</dbReference>
<name>A0ABW8TXW3_9CLOT</name>
<dbReference type="EMBL" id="JBJHZY010000006">
    <property type="protein sequence ID" value="MFL0270091.1"/>
    <property type="molecule type" value="Genomic_DNA"/>
</dbReference>
<reference evidence="2 3" key="1">
    <citation type="submission" date="2024-11" db="EMBL/GenBank/DDBJ databases">
        <authorList>
            <person name="Heng Y.C."/>
            <person name="Lim A.C.H."/>
            <person name="Lee J.K.Y."/>
            <person name="Kittelmann S."/>
        </authorList>
    </citation>
    <scope>NUCLEOTIDE SEQUENCE [LARGE SCALE GENOMIC DNA]</scope>
    <source>
        <strain evidence="2 3">WILCCON 0202</strain>
    </source>
</reference>
<dbReference type="PANTHER" id="PTHR39173:SF1">
    <property type="entry name" value="ACETYLTRANSFERASE"/>
    <property type="match status" value="1"/>
</dbReference>
<protein>
    <submittedName>
        <fullName evidence="2">GNAT family N-acetyltransferase</fullName>
    </submittedName>
</protein>